<gene>
    <name evidence="3" type="ORF">BN860_10880g</name>
</gene>
<dbReference type="Proteomes" id="UP000019375">
    <property type="component" value="Unassembled WGS sequence"/>
</dbReference>
<dbReference type="OrthoDB" id="4064247at2759"/>
<feature type="compositionally biased region" description="Basic and acidic residues" evidence="2">
    <location>
        <begin position="231"/>
        <end position="246"/>
    </location>
</feature>
<protein>
    <submittedName>
        <fullName evidence="3">BN860_10880g1_1</fullName>
    </submittedName>
</protein>
<feature type="coiled-coil region" evidence="1">
    <location>
        <begin position="386"/>
        <end position="599"/>
    </location>
</feature>
<feature type="region of interest" description="Disordered" evidence="2">
    <location>
        <begin position="214"/>
        <end position="298"/>
    </location>
</feature>
<feature type="compositionally biased region" description="Polar residues" evidence="2">
    <location>
        <begin position="8"/>
        <end position="27"/>
    </location>
</feature>
<organism evidence="3 4">
    <name type="scientific">Zygosaccharomyces bailii (strain CLIB 213 / ATCC 58445 / CBS 680 / BCRC 21525 / NBRC 1098 / NCYC 1416 / NRRL Y-2227)</name>
    <dbReference type="NCBI Taxonomy" id="1333698"/>
    <lineage>
        <taxon>Eukaryota</taxon>
        <taxon>Fungi</taxon>
        <taxon>Dikarya</taxon>
        <taxon>Ascomycota</taxon>
        <taxon>Saccharomycotina</taxon>
        <taxon>Saccharomycetes</taxon>
        <taxon>Saccharomycetales</taxon>
        <taxon>Saccharomycetaceae</taxon>
        <taxon>Zygosaccharomyces</taxon>
    </lineage>
</organism>
<evidence type="ECO:0000256" key="1">
    <source>
        <dbReference type="SAM" id="Coils"/>
    </source>
</evidence>
<feature type="compositionally biased region" description="Polar residues" evidence="2">
    <location>
        <begin position="277"/>
        <end position="292"/>
    </location>
</feature>
<dbReference type="PANTHER" id="PTHR23159:SF31">
    <property type="entry name" value="CENTROSOME-ASSOCIATED PROTEIN CEP250 ISOFORM X1"/>
    <property type="match status" value="1"/>
</dbReference>
<feature type="region of interest" description="Disordered" evidence="2">
    <location>
        <begin position="1"/>
        <end position="69"/>
    </location>
</feature>
<feature type="compositionally biased region" description="Low complexity" evidence="2">
    <location>
        <begin position="252"/>
        <end position="262"/>
    </location>
</feature>
<evidence type="ECO:0000256" key="2">
    <source>
        <dbReference type="SAM" id="MobiDB-lite"/>
    </source>
</evidence>
<evidence type="ECO:0000313" key="3">
    <source>
        <dbReference type="EMBL" id="CDF87633.1"/>
    </source>
</evidence>
<keyword evidence="1" id="KW-0175">Coiled coil</keyword>
<feature type="compositionally biased region" description="Basic and acidic residues" evidence="2">
    <location>
        <begin position="55"/>
        <end position="66"/>
    </location>
</feature>
<sequence>MPLLTSDYVDQQEVSTTALQGPQTPETSFHRHHNISNLEDYSIRDDDDEQTSSDDENRNSEDHENSSLKSWFFRPKNRCNSISPTKEASKNLSRLSSDSVIAEGTPCNSKTGSPFRKSLRSFFRREGSKELNANELKTSTSSGEAESQQQLDVSNRRFWKPWKGHHRHEDENIDSSRDKIKTLNVAQVDDNALLTHEQKRERNMEKLTQQLMDFPSSDEEERAVTEVQGCKLHETQDPRLSKAALHEDDESNYASSDSTSSSIERAKEVKERVGSVFSPSTEDNSPKQNDVSPLTPVDDVMDNPYKYVFEPAEPHASAPVAYDCSWIDKNSVAFDNFDRALKMLSRSSDCFSSLDGSLFTVSELSNEFLKLVHSTLDKSEKHYQAKKALEDTLKTIQDSYTHIEKEAESKNQEKTHLQKELEALKNKYSHLRSEFESLSEEAEILTDEIAQSKKNIFAAKDHERTSIERAQSEAATLKQELQEVKISLEQALADKKSLSANYHTRIAEQDAMRMQCKSLTEQKDILQRKIESLGKENETMRAEKACLQEEYESSKEMNRSLQITQDTLQAKYATMQAEYDELRSKNDVTQAKFDSIQNDYKTVVFDNEILQEKNNILTTRLSDLVGSMSKGENGERDMRNDLEVSGNKLRRYENIIELLKIGNLKIQDNFRAERNKVLDLRRENKVLRKQLQLTECYRSQSLQFMSHLMLYYRGIVTEETLATFNFHLKAITEFSFVTDATQDNLEVESKMKECETAIISFYTKVAKESFLDQIITKHVSYMRSNNFLSSQLSGLRKQISDYEDYVSRLLQEIETCKKVQEKNQRKISHLKAQNMEV</sequence>
<dbReference type="AlphaFoldDB" id="A0A8J2T2Z6"/>
<feature type="compositionally biased region" description="Basic and acidic residues" evidence="2">
    <location>
        <begin position="264"/>
        <end position="273"/>
    </location>
</feature>
<accession>A0A8J2T2Z6</accession>
<reference evidence="4" key="1">
    <citation type="journal article" date="2013" name="Genome Announc.">
        <title>Genome sequence of the food spoilage yeast Zygosaccharomyces bailii CLIB 213(T).</title>
        <authorList>
            <person name="Galeote V."/>
            <person name="Bigey F."/>
            <person name="Devillers H."/>
            <person name="Neuveglise C."/>
            <person name="Dequin S."/>
        </authorList>
    </citation>
    <scope>NUCLEOTIDE SEQUENCE [LARGE SCALE GENOMIC DNA]</scope>
    <source>
        <strain evidence="4">CLIB 213 / ATCC 58445 / CBS 680 / CCRC 21525 / NBRC 1098 / NCYC 1416 / NRRL Y-2227</strain>
    </source>
</reference>
<keyword evidence="4" id="KW-1185">Reference proteome</keyword>
<feature type="compositionally biased region" description="Acidic residues" evidence="2">
    <location>
        <begin position="45"/>
        <end position="54"/>
    </location>
</feature>
<evidence type="ECO:0000313" key="4">
    <source>
        <dbReference type="Proteomes" id="UP000019375"/>
    </source>
</evidence>
<proteinExistence type="predicted"/>
<name>A0A8J2T2Z6_ZYGB2</name>
<dbReference type="EMBL" id="HG316454">
    <property type="protein sequence ID" value="CDF87633.1"/>
    <property type="molecule type" value="Genomic_DNA"/>
</dbReference>
<dbReference type="PANTHER" id="PTHR23159">
    <property type="entry name" value="CENTROSOMAL PROTEIN 2"/>
    <property type="match status" value="1"/>
</dbReference>